<accession>A0AAV9IPJ8</accession>
<dbReference type="Proteomes" id="UP001301350">
    <property type="component" value="Unassembled WGS sequence"/>
</dbReference>
<gene>
    <name evidence="2" type="ORF">CDCA_CDCA01G0207</name>
</gene>
<feature type="compositionally biased region" description="Low complexity" evidence="1">
    <location>
        <begin position="145"/>
        <end position="157"/>
    </location>
</feature>
<feature type="compositionally biased region" description="Basic and acidic residues" evidence="1">
    <location>
        <begin position="123"/>
        <end position="135"/>
    </location>
</feature>
<evidence type="ECO:0000313" key="3">
    <source>
        <dbReference type="Proteomes" id="UP001301350"/>
    </source>
</evidence>
<name>A0AAV9IPJ8_CYACA</name>
<reference evidence="2 3" key="1">
    <citation type="submission" date="2022-07" db="EMBL/GenBank/DDBJ databases">
        <title>Genome-wide signatures of adaptation to extreme environments.</title>
        <authorList>
            <person name="Cho C.H."/>
            <person name="Yoon H.S."/>
        </authorList>
    </citation>
    <scope>NUCLEOTIDE SEQUENCE [LARGE SCALE GENOMIC DNA]</scope>
    <source>
        <strain evidence="2 3">DBV 063 E5</strain>
    </source>
</reference>
<dbReference type="AlphaFoldDB" id="A0AAV9IPJ8"/>
<protein>
    <submittedName>
        <fullName evidence="2">Uncharacterized protein</fullName>
    </submittedName>
</protein>
<keyword evidence="3" id="KW-1185">Reference proteome</keyword>
<evidence type="ECO:0000256" key="1">
    <source>
        <dbReference type="SAM" id="MobiDB-lite"/>
    </source>
</evidence>
<organism evidence="2 3">
    <name type="scientific">Cyanidium caldarium</name>
    <name type="common">Red alga</name>
    <dbReference type="NCBI Taxonomy" id="2771"/>
    <lineage>
        <taxon>Eukaryota</taxon>
        <taxon>Rhodophyta</taxon>
        <taxon>Bangiophyceae</taxon>
        <taxon>Cyanidiales</taxon>
        <taxon>Cyanidiaceae</taxon>
        <taxon>Cyanidium</taxon>
    </lineage>
</organism>
<proteinExistence type="predicted"/>
<comment type="caution">
    <text evidence="2">The sequence shown here is derived from an EMBL/GenBank/DDBJ whole genome shotgun (WGS) entry which is preliminary data.</text>
</comment>
<dbReference type="EMBL" id="JANCYW010000001">
    <property type="protein sequence ID" value="KAK4534182.1"/>
    <property type="molecule type" value="Genomic_DNA"/>
</dbReference>
<evidence type="ECO:0000313" key="2">
    <source>
        <dbReference type="EMBL" id="KAK4534182.1"/>
    </source>
</evidence>
<sequence length="314" mass="35892">MDVTVLGYVAPTFPCARYAQGHGWGRVEGQHRRRSTPSSGRFRWWARVRGSNPSRRLRLFEWFRALRKKTMALRRRQLPKNDAGGVPVVEDDEEAELIESDWLSEVVVDDANEWDAVVDANMSDRPRSRPVDEGTRHHRQIGDQAARGTAEAALRATHPLAGVNTDPAAGDGRSASAPPAENVVDRSAPSNTGAAREAYAREKQAPRDDFERRQWALEESILQRMRASREKIARLQERIDRFPEQMEAIIRELDEHRCAGRHDLVEQLADRGNLLWLEFDVAVSDLSLEEAQLEERLYELERHRSAADLRPPYY</sequence>
<feature type="region of interest" description="Disordered" evidence="1">
    <location>
        <begin position="123"/>
        <end position="206"/>
    </location>
</feature>